<proteinExistence type="predicted"/>
<dbReference type="KEGG" id="cbae:COR50_02630"/>
<feature type="signal peptide" evidence="1">
    <location>
        <begin position="1"/>
        <end position="21"/>
    </location>
</feature>
<dbReference type="Proteomes" id="UP000220133">
    <property type="component" value="Chromosome"/>
</dbReference>
<keyword evidence="3" id="KW-1185">Reference proteome</keyword>
<name>A0A291QQ65_9BACT</name>
<dbReference type="AlphaFoldDB" id="A0A291QQ65"/>
<dbReference type="RefSeq" id="WP_098192538.1">
    <property type="nucleotide sequence ID" value="NZ_CP023777.1"/>
</dbReference>
<protein>
    <submittedName>
        <fullName evidence="2">Uncharacterized protein</fullName>
    </submittedName>
</protein>
<dbReference type="EMBL" id="CP023777">
    <property type="protein sequence ID" value="ATL46149.1"/>
    <property type="molecule type" value="Genomic_DNA"/>
</dbReference>
<keyword evidence="1" id="KW-0732">Signal</keyword>
<dbReference type="PROSITE" id="PS51257">
    <property type="entry name" value="PROKAR_LIPOPROTEIN"/>
    <property type="match status" value="1"/>
</dbReference>
<feature type="chain" id="PRO_5013239779" evidence="1">
    <location>
        <begin position="22"/>
        <end position="187"/>
    </location>
</feature>
<gene>
    <name evidence="2" type="ORF">COR50_02630</name>
</gene>
<accession>A0A291QQ65</accession>
<evidence type="ECO:0000313" key="3">
    <source>
        <dbReference type="Proteomes" id="UP000220133"/>
    </source>
</evidence>
<organism evidence="2 3">
    <name type="scientific">Chitinophaga caeni</name>
    <dbReference type="NCBI Taxonomy" id="2029983"/>
    <lineage>
        <taxon>Bacteria</taxon>
        <taxon>Pseudomonadati</taxon>
        <taxon>Bacteroidota</taxon>
        <taxon>Chitinophagia</taxon>
        <taxon>Chitinophagales</taxon>
        <taxon>Chitinophagaceae</taxon>
        <taxon>Chitinophaga</taxon>
    </lineage>
</organism>
<evidence type="ECO:0000313" key="2">
    <source>
        <dbReference type="EMBL" id="ATL46149.1"/>
    </source>
</evidence>
<sequence length="187" mass="21121">MKKYLLALVTLSMMFSCQKNSNVKYSADKTTSVAVALTFDRKENAQRIEEAYKKLNLPESEMEKYIEKMLSIVDYSDAKKAENFVSLNAKLDTIIADNSCNFLRYSELPHMNYIAPAPTMIWDLSQCKYEFIDDAILPTYKCVAGVYIPVGVGTSKLAFIKGHLTPNYSTGISVFNPDTDTKFCMEP</sequence>
<evidence type="ECO:0000256" key="1">
    <source>
        <dbReference type="SAM" id="SignalP"/>
    </source>
</evidence>
<reference evidence="2 3" key="1">
    <citation type="submission" date="2017-10" db="EMBL/GenBank/DDBJ databases">
        <title>Paenichitinophaga pekingensis gen. nov., sp. nov., isolated from activated sludge.</title>
        <authorList>
            <person name="Jin D."/>
            <person name="Kong X."/>
            <person name="Deng Y."/>
            <person name="Bai Z."/>
        </authorList>
    </citation>
    <scope>NUCLEOTIDE SEQUENCE [LARGE SCALE GENOMIC DNA]</scope>
    <source>
        <strain evidence="2 3">13</strain>
    </source>
</reference>